<proteinExistence type="predicted"/>
<organism evidence="1 2">
    <name type="scientific">Sclerotinia sclerotiorum (strain ATCC 18683 / 1980 / Ss-1)</name>
    <name type="common">White mold</name>
    <name type="synonym">Whetzelinia sclerotiorum</name>
    <dbReference type="NCBI Taxonomy" id="665079"/>
    <lineage>
        <taxon>Eukaryota</taxon>
        <taxon>Fungi</taxon>
        <taxon>Dikarya</taxon>
        <taxon>Ascomycota</taxon>
        <taxon>Pezizomycotina</taxon>
        <taxon>Leotiomycetes</taxon>
        <taxon>Helotiales</taxon>
        <taxon>Sclerotiniaceae</taxon>
        <taxon>Sclerotinia</taxon>
    </lineage>
</organism>
<dbReference type="HOGENOM" id="CLU_2997850_0_0_1"/>
<protein>
    <submittedName>
        <fullName evidence="1">Uncharacterized protein</fullName>
    </submittedName>
</protein>
<dbReference type="GeneID" id="5487843"/>
<dbReference type="AlphaFoldDB" id="A7EQ21"/>
<evidence type="ECO:0000313" key="2">
    <source>
        <dbReference type="Proteomes" id="UP000001312"/>
    </source>
</evidence>
<keyword evidence="2" id="KW-1185">Reference proteome</keyword>
<reference evidence="2" key="1">
    <citation type="journal article" date="2011" name="PLoS Genet.">
        <title>Genomic analysis of the necrotrophic fungal pathogens Sclerotinia sclerotiorum and Botrytis cinerea.</title>
        <authorList>
            <person name="Amselem J."/>
            <person name="Cuomo C.A."/>
            <person name="van Kan J.A."/>
            <person name="Viaud M."/>
            <person name="Benito E.P."/>
            <person name="Couloux A."/>
            <person name="Coutinho P.M."/>
            <person name="de Vries R.P."/>
            <person name="Dyer P.S."/>
            <person name="Fillinger S."/>
            <person name="Fournier E."/>
            <person name="Gout L."/>
            <person name="Hahn M."/>
            <person name="Kohn L."/>
            <person name="Lapalu N."/>
            <person name="Plummer K.M."/>
            <person name="Pradier J.M."/>
            <person name="Quevillon E."/>
            <person name="Sharon A."/>
            <person name="Simon A."/>
            <person name="ten Have A."/>
            <person name="Tudzynski B."/>
            <person name="Tudzynski P."/>
            <person name="Wincker P."/>
            <person name="Andrew M."/>
            <person name="Anthouard V."/>
            <person name="Beever R.E."/>
            <person name="Beffa R."/>
            <person name="Benoit I."/>
            <person name="Bouzid O."/>
            <person name="Brault B."/>
            <person name="Chen Z."/>
            <person name="Choquer M."/>
            <person name="Collemare J."/>
            <person name="Cotton P."/>
            <person name="Danchin E.G."/>
            <person name="Da Silva C."/>
            <person name="Gautier A."/>
            <person name="Giraud C."/>
            <person name="Giraud T."/>
            <person name="Gonzalez C."/>
            <person name="Grossetete S."/>
            <person name="Guldener U."/>
            <person name="Henrissat B."/>
            <person name="Howlett B.J."/>
            <person name="Kodira C."/>
            <person name="Kretschmer M."/>
            <person name="Lappartient A."/>
            <person name="Leroch M."/>
            <person name="Levis C."/>
            <person name="Mauceli E."/>
            <person name="Neuveglise C."/>
            <person name="Oeser B."/>
            <person name="Pearson M."/>
            <person name="Poulain J."/>
            <person name="Poussereau N."/>
            <person name="Quesneville H."/>
            <person name="Rascle C."/>
            <person name="Schumacher J."/>
            <person name="Segurens B."/>
            <person name="Sexton A."/>
            <person name="Silva E."/>
            <person name="Sirven C."/>
            <person name="Soanes D.M."/>
            <person name="Talbot N.J."/>
            <person name="Templeton M."/>
            <person name="Yandava C."/>
            <person name="Yarden O."/>
            <person name="Zeng Q."/>
            <person name="Rollins J.A."/>
            <person name="Lebrun M.H."/>
            <person name="Dickman M."/>
        </authorList>
    </citation>
    <scope>NUCLEOTIDE SEQUENCE [LARGE SCALE GENOMIC DNA]</scope>
    <source>
        <strain evidence="2">ATCC 18683 / 1980 / Ss-1</strain>
    </source>
</reference>
<dbReference type="RefSeq" id="XP_001591974.1">
    <property type="nucleotide sequence ID" value="XM_001591924.1"/>
</dbReference>
<evidence type="ECO:0000313" key="1">
    <source>
        <dbReference type="EMBL" id="EDO04937.1"/>
    </source>
</evidence>
<sequence>MTAWKNGPNHVGVCLGEMRQKRSADHPRVRPKLYDTEKYRKAFEFDSGGRIPATSIC</sequence>
<dbReference type="InParanoid" id="A7EQ21"/>
<dbReference type="Proteomes" id="UP000001312">
    <property type="component" value="Unassembled WGS sequence"/>
</dbReference>
<name>A7EQ21_SCLS1</name>
<accession>A7EQ21</accession>
<dbReference type="EMBL" id="CH476629">
    <property type="protein sequence ID" value="EDO04937.1"/>
    <property type="molecule type" value="Genomic_DNA"/>
</dbReference>
<gene>
    <name evidence="1" type="ORF">SS1G_07421</name>
</gene>
<dbReference type="KEGG" id="ssl:SS1G_07421"/>